<sequence>MKKKVLILSSSQFGYLTDTLKYCEHASDEFDFTYIGWDYNRKKIYLPYTNVKYVSRKSNKIFRNIKLLYTFHKEIGKGYDITFINYTRGVSLVKMFNPNEKVILDIRTLCVNPSTLKRFFYDLVLRLESIFFNNITVISEGIAKKLWLKDYHILPLGGEYFSHKSKCYENLSLLYVGTLQNRNIIDCVKGFHLFLKEHQHSEPEPLFTIIGDSPDYELDEIKSYVHSNKLEKNINIIGRIPQSELSPFFEMANVGVSYIPMSPHFNHQPPTKTYEYLISGLPVIATATHANKKIMNEEMGTFIEDNAMSFLTGMKKIFEQRESYDSEHIRHLYAPFSWNNIVKKQFVPMIGKLISSSN</sequence>
<dbReference type="SUPFAM" id="SSF53756">
    <property type="entry name" value="UDP-Glycosyltransferase/glycogen phosphorylase"/>
    <property type="match status" value="1"/>
</dbReference>
<dbReference type="AlphaFoldDB" id="A0A3D8KZL2"/>
<keyword evidence="1" id="KW-0808">Transferase</keyword>
<keyword evidence="2" id="KW-1185">Reference proteome</keyword>
<accession>A0A3D8KZL2</accession>
<dbReference type="OrthoDB" id="1099934at2"/>
<dbReference type="GO" id="GO:0016740">
    <property type="term" value="F:transferase activity"/>
    <property type="evidence" value="ECO:0007669"/>
    <property type="project" value="UniProtKB-KW"/>
</dbReference>
<reference evidence="2" key="1">
    <citation type="submission" date="2018-08" db="EMBL/GenBank/DDBJ databases">
        <authorList>
            <person name="Liu Z.-W."/>
            <person name="Du Z.-J."/>
        </authorList>
    </citation>
    <scope>NUCLEOTIDE SEQUENCE [LARGE SCALE GENOMIC DNA]</scope>
    <source>
        <strain evidence="2">H4X</strain>
    </source>
</reference>
<dbReference type="RefSeq" id="WP_115568569.1">
    <property type="nucleotide sequence ID" value="NZ_QRGR01000057.1"/>
</dbReference>
<protein>
    <submittedName>
        <fullName evidence="1">Glycosyltransferase</fullName>
    </submittedName>
</protein>
<dbReference type="EMBL" id="QRGR01000057">
    <property type="protein sequence ID" value="RDV10664.1"/>
    <property type="molecule type" value="Genomic_DNA"/>
</dbReference>
<dbReference type="Proteomes" id="UP000256708">
    <property type="component" value="Unassembled WGS sequence"/>
</dbReference>
<organism evidence="1 2">
    <name type="scientific">Pontibacter diazotrophicus</name>
    <dbReference type="NCBI Taxonomy" id="1400979"/>
    <lineage>
        <taxon>Bacteria</taxon>
        <taxon>Pseudomonadati</taxon>
        <taxon>Bacteroidota</taxon>
        <taxon>Cytophagia</taxon>
        <taxon>Cytophagales</taxon>
        <taxon>Hymenobacteraceae</taxon>
        <taxon>Pontibacter</taxon>
    </lineage>
</organism>
<name>A0A3D8KZL2_9BACT</name>
<evidence type="ECO:0000313" key="2">
    <source>
        <dbReference type="Proteomes" id="UP000256708"/>
    </source>
</evidence>
<comment type="caution">
    <text evidence="1">The sequence shown here is derived from an EMBL/GenBank/DDBJ whole genome shotgun (WGS) entry which is preliminary data.</text>
</comment>
<proteinExistence type="predicted"/>
<dbReference type="Gene3D" id="3.40.50.2000">
    <property type="entry name" value="Glycogen Phosphorylase B"/>
    <property type="match status" value="1"/>
</dbReference>
<gene>
    <name evidence="1" type="ORF">DXT99_26245</name>
</gene>
<evidence type="ECO:0000313" key="1">
    <source>
        <dbReference type="EMBL" id="RDV10664.1"/>
    </source>
</evidence>
<dbReference type="Pfam" id="PF13692">
    <property type="entry name" value="Glyco_trans_1_4"/>
    <property type="match status" value="1"/>
</dbReference>